<dbReference type="EMBL" id="JACHJI010000005">
    <property type="protein sequence ID" value="MBB4899147.1"/>
    <property type="molecule type" value="Genomic_DNA"/>
</dbReference>
<keyword evidence="2" id="KW-1185">Reference proteome</keyword>
<protein>
    <submittedName>
        <fullName evidence="1">Uncharacterized protein</fullName>
    </submittedName>
</protein>
<dbReference type="Proteomes" id="UP000579523">
    <property type="component" value="Unassembled WGS sequence"/>
</dbReference>
<evidence type="ECO:0000313" key="1">
    <source>
        <dbReference type="EMBL" id="MBB4899147.1"/>
    </source>
</evidence>
<reference evidence="1 2" key="1">
    <citation type="submission" date="2020-08" db="EMBL/GenBank/DDBJ databases">
        <title>Genomic Encyclopedia of Type Strains, Phase III (KMG-III): the genomes of soil and plant-associated and newly described type strains.</title>
        <authorList>
            <person name="Whitman W."/>
        </authorList>
    </citation>
    <scope>NUCLEOTIDE SEQUENCE [LARGE SCALE GENOMIC DNA]</scope>
    <source>
        <strain evidence="1 2">CECT 3273</strain>
    </source>
</reference>
<organism evidence="1 2">
    <name type="scientific">Streptomyces griseomycini</name>
    <dbReference type="NCBI Taxonomy" id="66895"/>
    <lineage>
        <taxon>Bacteria</taxon>
        <taxon>Bacillati</taxon>
        <taxon>Actinomycetota</taxon>
        <taxon>Actinomycetes</taxon>
        <taxon>Kitasatosporales</taxon>
        <taxon>Streptomycetaceae</taxon>
        <taxon>Streptomyces</taxon>
    </lineage>
</organism>
<gene>
    <name evidence="1" type="ORF">FHS37_003207</name>
</gene>
<proteinExistence type="predicted"/>
<accession>A0A7W7PR27</accession>
<evidence type="ECO:0000313" key="2">
    <source>
        <dbReference type="Proteomes" id="UP000579523"/>
    </source>
</evidence>
<dbReference type="RefSeq" id="WP_184821606.1">
    <property type="nucleotide sequence ID" value="NZ_BMTI01000006.1"/>
</dbReference>
<comment type="caution">
    <text evidence="1">The sequence shown here is derived from an EMBL/GenBank/DDBJ whole genome shotgun (WGS) entry which is preliminary data.</text>
</comment>
<dbReference type="AlphaFoldDB" id="A0A7W7PR27"/>
<name>A0A7W7PR27_9ACTN</name>
<sequence>MTMANAAAPRAEAIRAFRAVPNGFGTVGGLMTPSPGLRRAAIVKAYAADVEEPYVS</sequence>